<dbReference type="GO" id="GO:0005953">
    <property type="term" value="C:CAAX-protein geranylgeranyltransferase complex"/>
    <property type="evidence" value="ECO:0007669"/>
    <property type="project" value="TreeGrafter"/>
</dbReference>
<dbReference type="AlphaFoldDB" id="A0AAN8E9T7"/>
<dbReference type="EC" id="2.5.1.59" evidence="10"/>
<dbReference type="Gene3D" id="1.50.10.20">
    <property type="match status" value="1"/>
</dbReference>
<evidence type="ECO:0000256" key="8">
    <source>
        <dbReference type="SAM" id="MobiDB-lite"/>
    </source>
</evidence>
<name>A0AAN8E9T7_9EURO</name>
<keyword evidence="5" id="KW-0479">Metal-binding</keyword>
<dbReference type="PANTHER" id="PTHR11774:SF4">
    <property type="entry name" value="GERANYLGERANYL TRANSFERASE TYPE-1 SUBUNIT BETA"/>
    <property type="match status" value="1"/>
</dbReference>
<evidence type="ECO:0000313" key="11">
    <source>
        <dbReference type="Proteomes" id="UP001316803"/>
    </source>
</evidence>
<dbReference type="EMBL" id="JAKLMC020000044">
    <property type="protein sequence ID" value="KAK5948715.1"/>
    <property type="molecule type" value="Genomic_DNA"/>
</dbReference>
<comment type="similarity">
    <text evidence="2">Belongs to the protein prenyltransferase subunit beta family.</text>
</comment>
<protein>
    <submittedName>
        <fullName evidence="10">Geranylgeranyl transferase type-1 subunit beta</fullName>
        <ecNumber evidence="10">2.5.1.59</ecNumber>
    </submittedName>
</protein>
<gene>
    <name evidence="10" type="primary">CDC43</name>
    <name evidence="10" type="ORF">OHC33_010318</name>
</gene>
<organism evidence="10 11">
    <name type="scientific">Knufia fluminis</name>
    <dbReference type="NCBI Taxonomy" id="191047"/>
    <lineage>
        <taxon>Eukaryota</taxon>
        <taxon>Fungi</taxon>
        <taxon>Dikarya</taxon>
        <taxon>Ascomycota</taxon>
        <taxon>Pezizomycotina</taxon>
        <taxon>Eurotiomycetes</taxon>
        <taxon>Chaetothyriomycetidae</taxon>
        <taxon>Chaetothyriales</taxon>
        <taxon>Trichomeriaceae</taxon>
        <taxon>Knufia</taxon>
    </lineage>
</organism>
<keyword evidence="7" id="KW-0862">Zinc</keyword>
<sequence length="366" mass="40988">MSFNKQKHIRYWRMCANILPDAYQSSDASRMFLGFFIVAALDLLDVLNNPDLEKPIISAEERQNWIDWIYSCQVSDREGFRGFTGTNLTDRRNKDNKQWDPSNLPNTFFALIALLVLGDDLARVQRQKCLSWLPRLQRPDGSFGEILGPNDEIEGGRDLRYCCCAAGIAYILHDPAGKPYRPVFNEERLIDYILSCQDYNGGYGESPLREPHSGLNYCAIGTLELLSRLPGPASQRAKDALGCQDGCIRWLLERQTTVLYEEDPDADDGEEEEEVAAAAPSFANSPMYYSEPTTTAGFNGRDNKIADTCYCFWNTGALAMLRSLHLADLPAVRRYLLEKVQHMIGGFAKGPDSPPGESAPLPAIVL</sequence>
<keyword evidence="4 10" id="KW-0808">Transferase</keyword>
<evidence type="ECO:0000256" key="4">
    <source>
        <dbReference type="ARBA" id="ARBA00022679"/>
    </source>
</evidence>
<reference evidence="10 11" key="1">
    <citation type="submission" date="2022-12" db="EMBL/GenBank/DDBJ databases">
        <title>Genomic features and morphological characterization of a novel Knufia sp. strain isolated from spacecraft assembly facility.</title>
        <authorList>
            <person name="Teixeira M."/>
            <person name="Chander A.M."/>
            <person name="Stajich J.E."/>
            <person name="Venkateswaran K."/>
        </authorList>
    </citation>
    <scope>NUCLEOTIDE SEQUENCE [LARGE SCALE GENOMIC DNA]</scope>
    <source>
        <strain evidence="10 11">FJI-L2-BK-P2</strain>
    </source>
</reference>
<evidence type="ECO:0000259" key="9">
    <source>
        <dbReference type="Pfam" id="PF00432"/>
    </source>
</evidence>
<dbReference type="InterPro" id="IPR008930">
    <property type="entry name" value="Terpenoid_cyclase/PrenylTrfase"/>
</dbReference>
<evidence type="ECO:0000256" key="3">
    <source>
        <dbReference type="ARBA" id="ARBA00022602"/>
    </source>
</evidence>
<accession>A0AAN8E9T7</accession>
<evidence type="ECO:0000256" key="1">
    <source>
        <dbReference type="ARBA" id="ARBA00001947"/>
    </source>
</evidence>
<feature type="domain" description="Prenyltransferase alpha-alpha toroid" evidence="9">
    <location>
        <begin position="3"/>
        <end position="355"/>
    </location>
</feature>
<dbReference type="PANTHER" id="PTHR11774">
    <property type="entry name" value="GERANYLGERANYL TRANSFERASE TYPE BETA SUBUNIT"/>
    <property type="match status" value="1"/>
</dbReference>
<evidence type="ECO:0000256" key="7">
    <source>
        <dbReference type="ARBA" id="ARBA00022833"/>
    </source>
</evidence>
<dbReference type="SUPFAM" id="SSF48239">
    <property type="entry name" value="Terpenoid cyclases/Protein prenyltransferases"/>
    <property type="match status" value="1"/>
</dbReference>
<evidence type="ECO:0000256" key="6">
    <source>
        <dbReference type="ARBA" id="ARBA00022737"/>
    </source>
</evidence>
<keyword evidence="3" id="KW-0637">Prenyltransferase</keyword>
<dbReference type="GO" id="GO:0004662">
    <property type="term" value="F:CAAX-protein geranylgeranyltransferase activity"/>
    <property type="evidence" value="ECO:0007669"/>
    <property type="project" value="UniProtKB-EC"/>
</dbReference>
<comment type="caution">
    <text evidence="10">The sequence shown here is derived from an EMBL/GenBank/DDBJ whole genome shotgun (WGS) entry which is preliminary data.</text>
</comment>
<keyword evidence="6" id="KW-0677">Repeat</keyword>
<dbReference type="InterPro" id="IPR045089">
    <property type="entry name" value="PGGT1B-like"/>
</dbReference>
<evidence type="ECO:0000256" key="2">
    <source>
        <dbReference type="ARBA" id="ARBA00010497"/>
    </source>
</evidence>
<evidence type="ECO:0000313" key="10">
    <source>
        <dbReference type="EMBL" id="KAK5948715.1"/>
    </source>
</evidence>
<dbReference type="Pfam" id="PF00432">
    <property type="entry name" value="Prenyltrans"/>
    <property type="match status" value="1"/>
</dbReference>
<proteinExistence type="inferred from homology"/>
<feature type="region of interest" description="Disordered" evidence="8">
    <location>
        <begin position="347"/>
        <end position="366"/>
    </location>
</feature>
<dbReference type="GO" id="GO:0046872">
    <property type="term" value="F:metal ion binding"/>
    <property type="evidence" value="ECO:0007669"/>
    <property type="project" value="UniProtKB-KW"/>
</dbReference>
<evidence type="ECO:0000256" key="5">
    <source>
        <dbReference type="ARBA" id="ARBA00022723"/>
    </source>
</evidence>
<dbReference type="Proteomes" id="UP001316803">
    <property type="component" value="Unassembled WGS sequence"/>
</dbReference>
<keyword evidence="11" id="KW-1185">Reference proteome</keyword>
<comment type="cofactor">
    <cofactor evidence="1">
        <name>Zn(2+)</name>
        <dbReference type="ChEBI" id="CHEBI:29105"/>
    </cofactor>
</comment>
<dbReference type="InterPro" id="IPR001330">
    <property type="entry name" value="Prenyltrans"/>
</dbReference>